<evidence type="ECO:0008006" key="10">
    <source>
        <dbReference type="Google" id="ProtNLM"/>
    </source>
</evidence>
<protein>
    <recommendedName>
        <fullName evidence="10">ABC transmembrane type-1 domain-containing protein</fullName>
    </recommendedName>
</protein>
<dbReference type="SUPFAM" id="SSF161098">
    <property type="entry name" value="MetI-like"/>
    <property type="match status" value="1"/>
</dbReference>
<evidence type="ECO:0000256" key="6">
    <source>
        <dbReference type="ARBA" id="ARBA00023136"/>
    </source>
</evidence>
<name>A0A160IMZ4_9BACL</name>
<evidence type="ECO:0000256" key="1">
    <source>
        <dbReference type="ARBA" id="ARBA00004651"/>
    </source>
</evidence>
<keyword evidence="6 7" id="KW-0472">Membrane</keyword>
<evidence type="ECO:0000256" key="2">
    <source>
        <dbReference type="ARBA" id="ARBA00022448"/>
    </source>
</evidence>
<dbReference type="EMBL" id="CP015378">
    <property type="protein sequence ID" value="ANC77397.1"/>
    <property type="molecule type" value="Genomic_DNA"/>
</dbReference>
<feature type="transmembrane region" description="Helical" evidence="7">
    <location>
        <begin position="235"/>
        <end position="266"/>
    </location>
</feature>
<comment type="subcellular location">
    <subcellularLocation>
        <location evidence="1">Cell membrane</location>
        <topology evidence="1">Multi-pass membrane protein</topology>
    </subcellularLocation>
</comment>
<feature type="transmembrane region" description="Helical" evidence="7">
    <location>
        <begin position="71"/>
        <end position="96"/>
    </location>
</feature>
<proteinExistence type="predicted"/>
<dbReference type="GO" id="GO:0005886">
    <property type="term" value="C:plasma membrane"/>
    <property type="evidence" value="ECO:0007669"/>
    <property type="project" value="UniProtKB-SubCell"/>
</dbReference>
<dbReference type="KEGG" id="fpn:ABE65_011525"/>
<dbReference type="Proteomes" id="UP000076623">
    <property type="component" value="Chromosome"/>
</dbReference>
<feature type="transmembrane region" description="Helical" evidence="7">
    <location>
        <begin position="108"/>
        <end position="132"/>
    </location>
</feature>
<feature type="transmembrane region" description="Helical" evidence="7">
    <location>
        <begin position="196"/>
        <end position="215"/>
    </location>
</feature>
<keyword evidence="4 7" id="KW-0812">Transmembrane</keyword>
<dbReference type="PANTHER" id="PTHR30465">
    <property type="entry name" value="INNER MEMBRANE ABC TRANSPORTER"/>
    <property type="match status" value="1"/>
</dbReference>
<feature type="transmembrane region" description="Helical" evidence="7">
    <location>
        <begin position="152"/>
        <end position="175"/>
    </location>
</feature>
<evidence type="ECO:0000256" key="3">
    <source>
        <dbReference type="ARBA" id="ARBA00022475"/>
    </source>
</evidence>
<dbReference type="AlphaFoldDB" id="A0A160IMZ4"/>
<evidence type="ECO:0000313" key="8">
    <source>
        <dbReference type="EMBL" id="ANC77397.1"/>
    </source>
</evidence>
<keyword evidence="2" id="KW-0813">Transport</keyword>
<feature type="transmembrane region" description="Helical" evidence="7">
    <location>
        <begin position="7"/>
        <end position="26"/>
    </location>
</feature>
<keyword evidence="3" id="KW-1003">Cell membrane</keyword>
<keyword evidence="9" id="KW-1185">Reference proteome</keyword>
<accession>A0A160IMZ4</accession>
<dbReference type="InterPro" id="IPR035906">
    <property type="entry name" value="MetI-like_sf"/>
</dbReference>
<organism evidence="8 9">
    <name type="scientific">Fictibacillus phosphorivorans</name>
    <dbReference type="NCBI Taxonomy" id="1221500"/>
    <lineage>
        <taxon>Bacteria</taxon>
        <taxon>Bacillati</taxon>
        <taxon>Bacillota</taxon>
        <taxon>Bacilli</taxon>
        <taxon>Bacillales</taxon>
        <taxon>Fictibacillaceae</taxon>
        <taxon>Fictibacillus</taxon>
    </lineage>
</organism>
<gene>
    <name evidence="8" type="ORF">ABE65_011525</name>
</gene>
<evidence type="ECO:0000256" key="5">
    <source>
        <dbReference type="ARBA" id="ARBA00022989"/>
    </source>
</evidence>
<dbReference type="RefSeq" id="WP_082861394.1">
    <property type="nucleotide sequence ID" value="NZ_CP015378.1"/>
</dbReference>
<sequence>MKVIANFIMVTFSIIGICAFLGLFVGEIDLNLHSFWNNCLSIFDFFLDPYQDLVHPYTKESFNLFPGFWSYYIYSVIIFCSSLLLAFLLGNLLTFITILLPKKVSERIVYIVTILEALPDIFIIIVIQFSVVQIFKNTGVLLFPVAGAFEKAYFLPIVTLSILPLILFFKISVLLNQDEYQKTYVEFGLSKGLSNLYLLFVHIFRNTLVSLYNHAKSINWVMLSNLVMFERLFNIYGITYVILIYPNIEVIAFCLVLFFVPIYLLLNLYRFFINQLTNEKVNF</sequence>
<dbReference type="STRING" id="1221500.ABE65_011525"/>
<keyword evidence="5 7" id="KW-1133">Transmembrane helix</keyword>
<evidence type="ECO:0000313" key="9">
    <source>
        <dbReference type="Proteomes" id="UP000076623"/>
    </source>
</evidence>
<reference evidence="8 9" key="1">
    <citation type="submission" date="2016-04" db="EMBL/GenBank/DDBJ databases">
        <title>Complete genome sequence of Fictibacillus phosphorivorans G25-29, a strain toxic to nematodes.</title>
        <authorList>
            <person name="Zheng Z."/>
        </authorList>
    </citation>
    <scope>NUCLEOTIDE SEQUENCE [LARGE SCALE GENOMIC DNA]</scope>
    <source>
        <strain evidence="8 9">G25-29</strain>
    </source>
</reference>
<evidence type="ECO:0000256" key="7">
    <source>
        <dbReference type="SAM" id="Phobius"/>
    </source>
</evidence>
<evidence type="ECO:0000256" key="4">
    <source>
        <dbReference type="ARBA" id="ARBA00022692"/>
    </source>
</evidence>
<dbReference type="PANTHER" id="PTHR30465:SF44">
    <property type="entry name" value="ABC-TYPE DIPEPTIDE_OLIGOPEPTIDE TRANSPORT SYSTEM, PERMEASE COMPONENT"/>
    <property type="match status" value="1"/>
</dbReference>